<feature type="region of interest" description="Disordered" evidence="1">
    <location>
        <begin position="705"/>
        <end position="789"/>
    </location>
</feature>
<reference evidence="2 3" key="1">
    <citation type="submission" date="2024-01" db="EMBL/GenBank/DDBJ databases">
        <authorList>
            <person name="Allen C."/>
            <person name="Tagirdzhanova G."/>
        </authorList>
    </citation>
    <scope>NUCLEOTIDE SEQUENCE [LARGE SCALE GENOMIC DNA]</scope>
</reference>
<dbReference type="EMBL" id="CAWUHD010000237">
    <property type="protein sequence ID" value="CAK7238371.1"/>
    <property type="molecule type" value="Genomic_DNA"/>
</dbReference>
<feature type="region of interest" description="Disordered" evidence="1">
    <location>
        <begin position="803"/>
        <end position="1011"/>
    </location>
</feature>
<sequence>MLPQFDSVFDEPFPSRAKDKAATANKMAPKTSSTNLLAFLDKQKNGSNTEKRNDDDETRPVQLAKQHPHTPLLGGAENSYLLPSVEPTGQDTSIVLYGLQGHVQFNTRDPSSFVDAVIRLMGPTRTINVAFLRLDDDDCPLVVDTVIHDIVNDSVADTYGFDKVLYHLARVEERRQENGSDTTIVPFVYTPMDRLPEHYWEPAQDREGVKRACNGFLEYHDSLIYCRSSGKFGVSSNDTAYLLGFLNGRLGWKAPITGKEHREQMMVVARILTPNAGLAILEKGDAGLIAHCRFGLSEKQSEERSIDRPPSFMSLGGMGFSQAQWDYIAKNPSGGTVYFDVEPLKKHSVGIFLAGFNSSSQLDKKVDGSENVGTGLATSVRAGLAKRIDPILRAATTSEEQKLITGITIWPKGLLWDHEEWPVHSSVVPCTVKSLERMEDQPEAAPSVVVMRPVYSSYKAHVVGSAGLSFSFEIDGRLDTFLDQFYDTLQTDEQLAVWFRMHKDGMIHKPAIWIRQHKDGRTGTRPEFFVMSSTTQRKWLEVCSQIVAPEIWVQPYPDELVADGMLTSGWGLQGCYENFRTIEFHNSKYALSVKEREREQSVVGIDGTENFVQGAVEESNEELFKDSNEEEEELVMEYIVEEVDDTNLQSPFHGLSSLEVCTLCAFTFGICASATERLRHMVDAHGSLYGQLRFAQPGVIVEDSHQSHAGETHSEEHQPTTAPARTRPKRKRNTLHESGDTADSSADSGSDPTVKSNRAKPKKRRTKTRTEDDPTYDPRNDGSDDERDHDLGSAKLLVEDLVDEEHLRKRKATAKKRIDDPTYRPSKDDEDDGEDNSQFLAPKRAKRGRSIDPSYRPCKGDDDDDEDKNIREKSPAPKKVRRGGSVDPSYRPPTDEDVEEGEELFPETVNGKPSKKSRRGGFLDPSYRPNGNAADDDEQDESLRLSAVPEYSLDPTDPAGKRIRIIRETRQSSVPRGEPRAKARAASPFKGGSATGTPRPGRSRATTPALE</sequence>
<evidence type="ECO:0000256" key="1">
    <source>
        <dbReference type="SAM" id="MobiDB-lite"/>
    </source>
</evidence>
<feature type="compositionally biased region" description="Basic and acidic residues" evidence="1">
    <location>
        <begin position="816"/>
        <end position="827"/>
    </location>
</feature>
<evidence type="ECO:0000313" key="3">
    <source>
        <dbReference type="Proteomes" id="UP001642482"/>
    </source>
</evidence>
<feature type="compositionally biased region" description="Basic and acidic residues" evidence="1">
    <location>
        <begin position="705"/>
        <end position="718"/>
    </location>
</feature>
<feature type="compositionally biased region" description="Acidic residues" evidence="1">
    <location>
        <begin position="895"/>
        <end position="905"/>
    </location>
</feature>
<feature type="compositionally biased region" description="Low complexity" evidence="1">
    <location>
        <begin position="741"/>
        <end position="751"/>
    </location>
</feature>
<feature type="compositionally biased region" description="Basic and acidic residues" evidence="1">
    <location>
        <begin position="768"/>
        <end position="789"/>
    </location>
</feature>
<proteinExistence type="predicted"/>
<feature type="region of interest" description="Disordered" evidence="1">
    <location>
        <begin position="1"/>
        <end position="62"/>
    </location>
</feature>
<protein>
    <recommendedName>
        <fullName evidence="4">C2H2-type domain-containing protein</fullName>
    </recommendedName>
</protein>
<gene>
    <name evidence="2" type="ORF">SEUCBS140593_010599</name>
</gene>
<evidence type="ECO:0000313" key="2">
    <source>
        <dbReference type="EMBL" id="CAK7238371.1"/>
    </source>
</evidence>
<feature type="compositionally biased region" description="Basic and acidic residues" evidence="1">
    <location>
        <begin position="41"/>
        <end position="54"/>
    </location>
</feature>
<organism evidence="2 3">
    <name type="scientific">Sporothrix eucalyptigena</name>
    <dbReference type="NCBI Taxonomy" id="1812306"/>
    <lineage>
        <taxon>Eukaryota</taxon>
        <taxon>Fungi</taxon>
        <taxon>Dikarya</taxon>
        <taxon>Ascomycota</taxon>
        <taxon>Pezizomycotina</taxon>
        <taxon>Sordariomycetes</taxon>
        <taxon>Sordariomycetidae</taxon>
        <taxon>Ophiostomatales</taxon>
        <taxon>Ophiostomataceae</taxon>
        <taxon>Sporothrix</taxon>
    </lineage>
</organism>
<evidence type="ECO:0008006" key="4">
    <source>
        <dbReference type="Google" id="ProtNLM"/>
    </source>
</evidence>
<dbReference type="Proteomes" id="UP001642482">
    <property type="component" value="Unassembled WGS sequence"/>
</dbReference>
<name>A0ABP0D522_9PEZI</name>
<comment type="caution">
    <text evidence="2">The sequence shown here is derived from an EMBL/GenBank/DDBJ whole genome shotgun (WGS) entry which is preliminary data.</text>
</comment>
<feature type="compositionally biased region" description="Basic residues" evidence="1">
    <location>
        <begin position="757"/>
        <end position="767"/>
    </location>
</feature>
<accession>A0ABP0D522</accession>
<keyword evidence="3" id="KW-1185">Reference proteome</keyword>